<keyword evidence="2" id="KW-1185">Reference proteome</keyword>
<comment type="caution">
    <text evidence="1">The sequence shown here is derived from an EMBL/GenBank/DDBJ whole genome shotgun (WGS) entry which is preliminary data.</text>
</comment>
<evidence type="ECO:0000313" key="2">
    <source>
        <dbReference type="Proteomes" id="UP000002931"/>
    </source>
</evidence>
<sequence>MTYDFDFTDWAPGSVLTNFMLSSSPANIWDKTGKGAVFGTGFVDSNGTTVTNGQAEMHPAGHHPSMQGQYAEANRFAFVYTAPRHVTLSRLAFRCVDAGGSANLSVNGRFLSVSDMHQVDGVDFDGALASVAVDSSVPGDPVLTVTLTGVIYPKNFFGHVVFGGAELLVDRVTCDEA</sequence>
<dbReference type="HOGENOM" id="CLU_1516147_0_0_5"/>
<dbReference type="RefSeq" id="WP_008329981.1">
    <property type="nucleotide sequence ID" value="NZ_CH902578.1"/>
</dbReference>
<dbReference type="EMBL" id="AAMT01000007">
    <property type="protein sequence ID" value="EAQ12798.1"/>
    <property type="molecule type" value="Genomic_DNA"/>
</dbReference>
<evidence type="ECO:0000313" key="1">
    <source>
        <dbReference type="EMBL" id="EAQ12798.1"/>
    </source>
</evidence>
<protein>
    <submittedName>
        <fullName evidence="1">Uncharacterized protein</fullName>
    </submittedName>
</protein>
<reference evidence="1 2" key="1">
    <citation type="journal article" date="2010" name="J. Bacteriol.">
        <title>Genome sequences of Pelagibaca bermudensis HTCC2601T and Maritimibacter alkaliphilus HTCC2654T, the type strains of two marine Roseobacter genera.</title>
        <authorList>
            <person name="Thrash J.C."/>
            <person name="Cho J.C."/>
            <person name="Ferriera S."/>
            <person name="Johnson J."/>
            <person name="Vergin K.L."/>
            <person name="Giovannoni S.J."/>
        </authorList>
    </citation>
    <scope>NUCLEOTIDE SEQUENCE [LARGE SCALE GENOMIC DNA]</scope>
    <source>
        <strain evidence="1 2">HTCC2654</strain>
    </source>
</reference>
<organism evidence="1 2">
    <name type="scientific">Maritimibacter alkaliphilus HTCC2654</name>
    <dbReference type="NCBI Taxonomy" id="314271"/>
    <lineage>
        <taxon>Bacteria</taxon>
        <taxon>Pseudomonadati</taxon>
        <taxon>Pseudomonadota</taxon>
        <taxon>Alphaproteobacteria</taxon>
        <taxon>Rhodobacterales</taxon>
        <taxon>Roseobacteraceae</taxon>
        <taxon>Maritimibacter</taxon>
    </lineage>
</organism>
<dbReference type="STRING" id="314271.RB2654_06799"/>
<dbReference type="Proteomes" id="UP000002931">
    <property type="component" value="Unassembled WGS sequence"/>
</dbReference>
<name>A3VG22_9RHOB</name>
<gene>
    <name evidence="1" type="ORF">RB2654_06799</name>
</gene>
<dbReference type="AlphaFoldDB" id="A3VG22"/>
<proteinExistence type="predicted"/>
<accession>A3VG22</accession>